<dbReference type="InterPro" id="IPR011042">
    <property type="entry name" value="6-blade_b-propeller_TolB-like"/>
</dbReference>
<keyword evidence="3" id="KW-0732">Signal</keyword>
<dbReference type="InterPro" id="IPR017996">
    <property type="entry name" value="MRJP/yellow-related"/>
</dbReference>
<dbReference type="RefSeq" id="WP_057941311.1">
    <property type="nucleotide sequence ID" value="NZ_CP011131.1"/>
</dbReference>
<dbReference type="Pfam" id="PF03022">
    <property type="entry name" value="MRJP"/>
    <property type="match status" value="1"/>
</dbReference>
<accession>A0ABY3XER0</accession>
<dbReference type="SUPFAM" id="SSF63829">
    <property type="entry name" value="Calcium-dependent phosphotriesterase"/>
    <property type="match status" value="1"/>
</dbReference>
<evidence type="ECO:0000256" key="3">
    <source>
        <dbReference type="SAM" id="SignalP"/>
    </source>
</evidence>
<comment type="subcellular location">
    <subcellularLocation>
        <location evidence="1">Secreted</location>
    </subcellularLocation>
</comment>
<evidence type="ECO:0000313" key="4">
    <source>
        <dbReference type="EMBL" id="UNP30021.1"/>
    </source>
</evidence>
<proteinExistence type="predicted"/>
<keyword evidence="2" id="KW-0964">Secreted</keyword>
<dbReference type="Proteomes" id="UP000829194">
    <property type="component" value="Chromosome"/>
</dbReference>
<evidence type="ECO:0000256" key="1">
    <source>
        <dbReference type="ARBA" id="ARBA00004613"/>
    </source>
</evidence>
<organism evidence="4 5">
    <name type="scientific">Lysobacter gummosus</name>
    <dbReference type="NCBI Taxonomy" id="262324"/>
    <lineage>
        <taxon>Bacteria</taxon>
        <taxon>Pseudomonadati</taxon>
        <taxon>Pseudomonadota</taxon>
        <taxon>Gammaproteobacteria</taxon>
        <taxon>Lysobacterales</taxon>
        <taxon>Lysobacteraceae</taxon>
        <taxon>Lysobacter</taxon>
    </lineage>
</organism>
<protein>
    <submittedName>
        <fullName evidence="4">Major royal jelly family protein</fullName>
    </submittedName>
</protein>
<keyword evidence="5" id="KW-1185">Reference proteome</keyword>
<dbReference type="PANTHER" id="PTHR10009">
    <property type="entry name" value="PROTEIN YELLOW-RELATED"/>
    <property type="match status" value="1"/>
</dbReference>
<dbReference type="Gene3D" id="2.120.10.30">
    <property type="entry name" value="TolB, C-terminal domain"/>
    <property type="match status" value="1"/>
</dbReference>
<feature type="chain" id="PRO_5045267435" evidence="3">
    <location>
        <begin position="25"/>
        <end position="358"/>
    </location>
</feature>
<feature type="signal peptide" evidence="3">
    <location>
        <begin position="1"/>
        <end position="24"/>
    </location>
</feature>
<evidence type="ECO:0000313" key="5">
    <source>
        <dbReference type="Proteomes" id="UP000829194"/>
    </source>
</evidence>
<reference evidence="4 5" key="1">
    <citation type="submission" date="2022-03" db="EMBL/GenBank/DDBJ databases">
        <title>Complete genome sequence of Lysobacter capsici VKM B-2533 and Lysobacter gummosus 10.1.1, promising sources of lytic agents.</title>
        <authorList>
            <person name="Tarlachkov S.V."/>
            <person name="Kudryakova I.V."/>
            <person name="Afoshin A.S."/>
            <person name="Leontyevskaya E.A."/>
            <person name="Leontyevskaya N.V."/>
        </authorList>
    </citation>
    <scope>NUCLEOTIDE SEQUENCE [LARGE SCALE GENOMIC DNA]</scope>
    <source>
        <strain evidence="4 5">10.1.1</strain>
    </source>
</reference>
<evidence type="ECO:0000256" key="2">
    <source>
        <dbReference type="ARBA" id="ARBA00022525"/>
    </source>
</evidence>
<dbReference type="PANTHER" id="PTHR10009:SF18">
    <property type="entry name" value="PROTEIN YELLOW-LIKE PROTEIN"/>
    <property type="match status" value="1"/>
</dbReference>
<gene>
    <name evidence="4" type="ORF">MOV92_01660</name>
</gene>
<dbReference type="EMBL" id="CP093547">
    <property type="protein sequence ID" value="UNP30021.1"/>
    <property type="molecule type" value="Genomic_DNA"/>
</dbReference>
<sequence length="358" mass="38768">MKTPTVLSLAAALSWACATFSAHAADSSILAGTQPNLEVVAASDMRPGNVAVSAKGRVFATFHALGNPKIQLGEVKDGRIVPYPNLALQKNGAAPTDATFDAMLGLSVDRRDRLWVIDMGLNLGKTRLWAFDLRKNAVIEKIELPIDVAPKGSFLQDFVIDEKRGWAYLADIANPGIVALNLKTGKARRFGAHASLQAQDIDMVIDGRVVQFNGKPARVAIDPITLSADRDTLYFGAMNGTTWYQLPTRLLREGADDAAIGAAIKPAGKKPISDGALTDAAGAHYFTDVQAHAIVRIDRDGSEHSLIRDPRLQWPDNISFGPRGWIYVSANQLDTTPSFTGGADKGKPPYYLYRFMPR</sequence>
<name>A0ABY3XER0_9GAMM</name>